<dbReference type="PROSITE" id="PS00502">
    <property type="entry name" value="POLYGALACTURONASE"/>
    <property type="match status" value="1"/>
</dbReference>
<evidence type="ECO:0000313" key="12">
    <source>
        <dbReference type="EMBL" id="KAJ8432012.1"/>
    </source>
</evidence>
<keyword evidence="6 9" id="KW-0326">Glycosidase</keyword>
<feature type="active site" evidence="8">
    <location>
        <position position="242"/>
    </location>
</feature>
<dbReference type="InterPro" id="IPR012334">
    <property type="entry name" value="Pectin_lyas_fold"/>
</dbReference>
<keyword evidence="13" id="KW-1185">Reference proteome</keyword>
<keyword evidence="5 9" id="KW-0378">Hydrolase</keyword>
<dbReference type="FunFam" id="2.160.20.10:FF:000004">
    <property type="entry name" value="Pectin lyase-like superfamily protein"/>
    <property type="match status" value="1"/>
</dbReference>
<feature type="signal peptide" evidence="11">
    <location>
        <begin position="1"/>
        <end position="22"/>
    </location>
</feature>
<keyword evidence="4" id="KW-0964">Secreted</keyword>
<comment type="caution">
    <text evidence="12">The sequence shown here is derived from an EMBL/GenBank/DDBJ whole genome shotgun (WGS) entry which is preliminary data.</text>
</comment>
<dbReference type="InterPro" id="IPR011050">
    <property type="entry name" value="Pectin_lyase_fold/virulence"/>
</dbReference>
<evidence type="ECO:0000313" key="13">
    <source>
        <dbReference type="Proteomes" id="UP001153076"/>
    </source>
</evidence>
<dbReference type="GO" id="GO:0005975">
    <property type="term" value="P:carbohydrate metabolic process"/>
    <property type="evidence" value="ECO:0007669"/>
    <property type="project" value="InterPro"/>
</dbReference>
<evidence type="ECO:0000256" key="10">
    <source>
        <dbReference type="SAM" id="MobiDB-lite"/>
    </source>
</evidence>
<protein>
    <recommendedName>
        <fullName evidence="14">Polygalacturonase</fullName>
    </recommendedName>
</protein>
<reference evidence="12" key="1">
    <citation type="submission" date="2022-04" db="EMBL/GenBank/DDBJ databases">
        <title>Carnegiea gigantea Genome sequencing and assembly v2.</title>
        <authorList>
            <person name="Copetti D."/>
            <person name="Sanderson M.J."/>
            <person name="Burquez A."/>
            <person name="Wojciechowski M.F."/>
        </authorList>
    </citation>
    <scope>NUCLEOTIDE SEQUENCE</scope>
    <source>
        <strain evidence="12">SGP5-SGP5p</strain>
        <tissue evidence="12">Aerial part</tissue>
    </source>
</reference>
<evidence type="ECO:0000256" key="1">
    <source>
        <dbReference type="ARBA" id="ARBA00004191"/>
    </source>
</evidence>
<dbReference type="GO" id="GO:0071555">
    <property type="term" value="P:cell wall organization"/>
    <property type="evidence" value="ECO:0007669"/>
    <property type="project" value="UniProtKB-KW"/>
</dbReference>
<proteinExistence type="inferred from homology"/>
<name>A0A9Q1Q7M5_9CARY</name>
<accession>A0A9Q1Q7M5</accession>
<dbReference type="AlphaFoldDB" id="A0A9Q1Q7M5"/>
<dbReference type="PANTHER" id="PTHR31375">
    <property type="match status" value="1"/>
</dbReference>
<dbReference type="Gene3D" id="2.160.20.10">
    <property type="entry name" value="Single-stranded right-handed beta-helix, Pectin lyase-like"/>
    <property type="match status" value="1"/>
</dbReference>
<organism evidence="12 13">
    <name type="scientific">Carnegiea gigantea</name>
    <dbReference type="NCBI Taxonomy" id="171969"/>
    <lineage>
        <taxon>Eukaryota</taxon>
        <taxon>Viridiplantae</taxon>
        <taxon>Streptophyta</taxon>
        <taxon>Embryophyta</taxon>
        <taxon>Tracheophyta</taxon>
        <taxon>Spermatophyta</taxon>
        <taxon>Magnoliopsida</taxon>
        <taxon>eudicotyledons</taxon>
        <taxon>Gunneridae</taxon>
        <taxon>Pentapetalae</taxon>
        <taxon>Caryophyllales</taxon>
        <taxon>Cactineae</taxon>
        <taxon>Cactaceae</taxon>
        <taxon>Cactoideae</taxon>
        <taxon>Echinocereeae</taxon>
        <taxon>Carnegiea</taxon>
    </lineage>
</organism>
<sequence length="404" mass="43160">MTKFNLPVLLSLICLLISVAKSQDVIDITTLGAQPSGDATQAMTDAFKQACEAGAPTTISVPAGDYLMGAVHFAGPCQAPITFEIAGNFKAPPNPAQMEGADSWLKFEHINDLTINVVEGGGTFDGQGQMAWNQNNCAQSGTCDNLPYNFRFNFLNNAKITGLKSLNSKLYHMAILGCKDITLQDTTITAPPESLNTDGIHIGRSEGVHINQATIGTGDDCVSMGDGAIDVHVEGVTCGPGHGISIGSLGRYPNEEPVRGVWIQHCTIKDTDNGIRIKSWLSSYETSASDMHFEDIQVENVRNPIIVDQEYCPYNHCKAQTPSKVKLSNISFKNIRGTASSEEAVKLFCSGGTPCDGIELQDIDLTFNGGPATSQCKNVKPTALGTQNPEPCSSPPASGMRKMK</sequence>
<gene>
    <name evidence="12" type="ORF">Cgig2_026715</name>
</gene>
<dbReference type="Pfam" id="PF00295">
    <property type="entry name" value="Glyco_hydro_28"/>
    <property type="match status" value="1"/>
</dbReference>
<evidence type="ECO:0000256" key="6">
    <source>
        <dbReference type="ARBA" id="ARBA00023295"/>
    </source>
</evidence>
<dbReference type="SUPFAM" id="SSF51126">
    <property type="entry name" value="Pectin lyase-like"/>
    <property type="match status" value="1"/>
</dbReference>
<evidence type="ECO:0000256" key="11">
    <source>
        <dbReference type="SAM" id="SignalP"/>
    </source>
</evidence>
<comment type="subcellular location">
    <subcellularLocation>
        <location evidence="1">Secreted</location>
        <location evidence="1">Cell wall</location>
    </subcellularLocation>
</comment>
<keyword evidence="7" id="KW-0961">Cell wall biogenesis/degradation</keyword>
<comment type="similarity">
    <text evidence="2 9">Belongs to the glycosyl hydrolase 28 family.</text>
</comment>
<feature type="chain" id="PRO_5040439737" description="Polygalacturonase" evidence="11">
    <location>
        <begin position="23"/>
        <end position="404"/>
    </location>
</feature>
<evidence type="ECO:0000256" key="7">
    <source>
        <dbReference type="ARBA" id="ARBA00023316"/>
    </source>
</evidence>
<evidence type="ECO:0000256" key="5">
    <source>
        <dbReference type="ARBA" id="ARBA00022801"/>
    </source>
</evidence>
<evidence type="ECO:0000256" key="8">
    <source>
        <dbReference type="PROSITE-ProRule" id="PRU10052"/>
    </source>
</evidence>
<keyword evidence="11" id="KW-0732">Signal</keyword>
<dbReference type="SMART" id="SM00710">
    <property type="entry name" value="PbH1"/>
    <property type="match status" value="5"/>
</dbReference>
<keyword evidence="3" id="KW-0134">Cell wall</keyword>
<evidence type="ECO:0000256" key="2">
    <source>
        <dbReference type="ARBA" id="ARBA00008834"/>
    </source>
</evidence>
<feature type="region of interest" description="Disordered" evidence="10">
    <location>
        <begin position="380"/>
        <end position="404"/>
    </location>
</feature>
<dbReference type="InterPro" id="IPR000743">
    <property type="entry name" value="Glyco_hydro_28"/>
</dbReference>
<dbReference type="Proteomes" id="UP001153076">
    <property type="component" value="Unassembled WGS sequence"/>
</dbReference>
<evidence type="ECO:0008006" key="14">
    <source>
        <dbReference type="Google" id="ProtNLM"/>
    </source>
</evidence>
<dbReference type="InterPro" id="IPR006626">
    <property type="entry name" value="PbH1"/>
</dbReference>
<evidence type="ECO:0000256" key="3">
    <source>
        <dbReference type="ARBA" id="ARBA00022512"/>
    </source>
</evidence>
<evidence type="ECO:0000256" key="4">
    <source>
        <dbReference type="ARBA" id="ARBA00022525"/>
    </source>
</evidence>
<dbReference type="GO" id="GO:0004650">
    <property type="term" value="F:polygalacturonase activity"/>
    <property type="evidence" value="ECO:0007669"/>
    <property type="project" value="InterPro"/>
</dbReference>
<dbReference type="EMBL" id="JAKOGI010000645">
    <property type="protein sequence ID" value="KAJ8432012.1"/>
    <property type="molecule type" value="Genomic_DNA"/>
</dbReference>
<dbReference type="OrthoDB" id="187139at2759"/>
<evidence type="ECO:0000256" key="9">
    <source>
        <dbReference type="RuleBase" id="RU361169"/>
    </source>
</evidence>